<dbReference type="FunFam" id="3.40.50.970:FF:000007">
    <property type="entry name" value="Acetolactate synthase"/>
    <property type="match status" value="1"/>
</dbReference>
<dbReference type="Gene3D" id="3.40.50.970">
    <property type="match status" value="2"/>
</dbReference>
<evidence type="ECO:0000313" key="8">
    <source>
        <dbReference type="EMBL" id="OAP41136.1"/>
    </source>
</evidence>
<dbReference type="GO" id="GO:0005948">
    <property type="term" value="C:acetolactate synthase complex"/>
    <property type="evidence" value="ECO:0007669"/>
    <property type="project" value="TreeGrafter"/>
</dbReference>
<evidence type="ECO:0000256" key="3">
    <source>
        <dbReference type="ARBA" id="ARBA00023052"/>
    </source>
</evidence>
<evidence type="ECO:0000256" key="1">
    <source>
        <dbReference type="ARBA" id="ARBA00001964"/>
    </source>
</evidence>
<dbReference type="GO" id="GO:0050660">
    <property type="term" value="F:flavin adenine dinucleotide binding"/>
    <property type="evidence" value="ECO:0007669"/>
    <property type="project" value="TreeGrafter"/>
</dbReference>
<dbReference type="AlphaFoldDB" id="A0A178Y141"/>
<dbReference type="Pfam" id="PF02776">
    <property type="entry name" value="TPP_enzyme_N"/>
    <property type="match status" value="1"/>
</dbReference>
<dbReference type="GO" id="GO:0009099">
    <property type="term" value="P:L-valine biosynthetic process"/>
    <property type="evidence" value="ECO:0007669"/>
    <property type="project" value="TreeGrafter"/>
</dbReference>
<dbReference type="RefSeq" id="WP_064241431.1">
    <property type="nucleotide sequence ID" value="NZ_LPUX01000053.1"/>
</dbReference>
<dbReference type="InterPro" id="IPR012000">
    <property type="entry name" value="Thiamin_PyroP_enz_cen_dom"/>
</dbReference>
<name>A0A178Y141_9HYPH</name>
<feature type="domain" description="Thiamine pyrophosphate enzyme central" evidence="5">
    <location>
        <begin position="194"/>
        <end position="322"/>
    </location>
</feature>
<keyword evidence="3 4" id="KW-0786">Thiamine pyrophosphate</keyword>
<evidence type="ECO:0000313" key="9">
    <source>
        <dbReference type="Proteomes" id="UP000094025"/>
    </source>
</evidence>
<dbReference type="PROSITE" id="PS00187">
    <property type="entry name" value="TPP_ENZYMES"/>
    <property type="match status" value="1"/>
</dbReference>
<evidence type="ECO:0000256" key="2">
    <source>
        <dbReference type="ARBA" id="ARBA00007812"/>
    </source>
</evidence>
<dbReference type="CDD" id="cd07035">
    <property type="entry name" value="TPP_PYR_POX_like"/>
    <property type="match status" value="1"/>
</dbReference>
<proteinExistence type="inferred from homology"/>
<comment type="caution">
    <text evidence="8">The sequence shown here is derived from an EMBL/GenBank/DDBJ whole genome shotgun (WGS) entry which is preliminary data.</text>
</comment>
<dbReference type="Pfam" id="PF00205">
    <property type="entry name" value="TPP_enzyme_M"/>
    <property type="match status" value="1"/>
</dbReference>
<evidence type="ECO:0000259" key="5">
    <source>
        <dbReference type="Pfam" id="PF00205"/>
    </source>
</evidence>
<dbReference type="PANTHER" id="PTHR18968:SF13">
    <property type="entry name" value="ACETOLACTATE SYNTHASE CATALYTIC SUBUNIT, MITOCHONDRIAL"/>
    <property type="match status" value="1"/>
</dbReference>
<dbReference type="CDD" id="cd00568">
    <property type="entry name" value="TPP_enzymes"/>
    <property type="match status" value="1"/>
</dbReference>
<accession>A0A178Y141</accession>
<dbReference type="GO" id="GO:0003984">
    <property type="term" value="F:acetolactate synthase activity"/>
    <property type="evidence" value="ECO:0007669"/>
    <property type="project" value="TreeGrafter"/>
</dbReference>
<dbReference type="PANTHER" id="PTHR18968">
    <property type="entry name" value="THIAMINE PYROPHOSPHATE ENZYMES"/>
    <property type="match status" value="1"/>
</dbReference>
<evidence type="ECO:0000259" key="6">
    <source>
        <dbReference type="Pfam" id="PF02775"/>
    </source>
</evidence>
<organism evidence="8 9">
    <name type="scientific">Sinorhizobium glycinis</name>
    <dbReference type="NCBI Taxonomy" id="1472378"/>
    <lineage>
        <taxon>Bacteria</taxon>
        <taxon>Pseudomonadati</taxon>
        <taxon>Pseudomonadota</taxon>
        <taxon>Alphaproteobacteria</taxon>
        <taxon>Hyphomicrobiales</taxon>
        <taxon>Rhizobiaceae</taxon>
        <taxon>Sinorhizobium/Ensifer group</taxon>
        <taxon>Sinorhizobium</taxon>
    </lineage>
</organism>
<dbReference type="SUPFAM" id="SSF52518">
    <property type="entry name" value="Thiamin diphosphate-binding fold (THDP-binding)"/>
    <property type="match status" value="2"/>
</dbReference>
<evidence type="ECO:0000256" key="4">
    <source>
        <dbReference type="RuleBase" id="RU362132"/>
    </source>
</evidence>
<reference evidence="8 9" key="1">
    <citation type="journal article" date="2016" name="Int. J. Syst. Evol. Microbiol.">
        <title>Ensifer glycinis sp. nov., an novel rhizobial species associated with Glycine spp.</title>
        <authorList>
            <person name="Yan H."/>
            <person name="Yan J."/>
            <person name="Sui X.H."/>
            <person name="Wang E.T."/>
            <person name="Chen W.X."/>
            <person name="Zhang X.X."/>
            <person name="Chen W.F."/>
        </authorList>
    </citation>
    <scope>NUCLEOTIDE SEQUENCE [LARGE SCALE GENOMIC DNA]</scope>
    <source>
        <strain evidence="8 9">CCBAU 23380</strain>
    </source>
</reference>
<comment type="cofactor">
    <cofactor evidence="1">
        <name>thiamine diphosphate</name>
        <dbReference type="ChEBI" id="CHEBI:58937"/>
    </cofactor>
</comment>
<dbReference type="GO" id="GO:0030976">
    <property type="term" value="F:thiamine pyrophosphate binding"/>
    <property type="evidence" value="ECO:0007669"/>
    <property type="project" value="InterPro"/>
</dbReference>
<evidence type="ECO:0000259" key="7">
    <source>
        <dbReference type="Pfam" id="PF02776"/>
    </source>
</evidence>
<sequence>MSVEMKTVGEVLVDLLEANGVEVVFGIPGVHTVELYRGLSASKIRHVTPRHEQGAGFMADGYARVSGKPGVALVITGPGLTNTITAMAQARQDSIPMLVISGVNRRDSLGHGRGLLHELPDQQGMMKTLALYSHTLINPADLPLVVDRAFAVLLSGRPGPVHIEIPTDVMVERIESKGIKPAAATRPRSDSETLQRAAILCAEASRPVVLCGGGALTAEAEVRALAEQIGAPVVTTVNARGMLAGHPLRVPASPSLKAVRALLRDADLVLALGTEMGQTDYDLYADGGFPVLRNLIRTDIDAAQLARGPQAALSILSGAKAATAGMLGFLPGHTPARDGASRADAARMAALKEMTPKMRAEVRVIDLIYKALPDCTIVGDSTQAVYAGNLYCDAPRQRAWFNSATGYGSLGYAPPAAVGAAVADPEKPVVCLVGDGGFQFSLAEIGSAVDAAARVTFLVWNNDGYREIESHMVEAGVTPEGVKPSAPDFLLTAKAYGVPAERLANIEDLPRALADAASRSGPSLIEIHQERTAGLAA</sequence>
<evidence type="ECO:0008006" key="10">
    <source>
        <dbReference type="Google" id="ProtNLM"/>
    </source>
</evidence>
<dbReference type="NCBIfam" id="NF005712">
    <property type="entry name" value="PRK07524.1"/>
    <property type="match status" value="1"/>
</dbReference>
<dbReference type="STRING" id="1472378.AU381_04425"/>
<dbReference type="GO" id="GO:0000287">
    <property type="term" value="F:magnesium ion binding"/>
    <property type="evidence" value="ECO:0007669"/>
    <property type="project" value="InterPro"/>
</dbReference>
<dbReference type="GO" id="GO:0009097">
    <property type="term" value="P:isoleucine biosynthetic process"/>
    <property type="evidence" value="ECO:0007669"/>
    <property type="project" value="TreeGrafter"/>
</dbReference>
<dbReference type="InterPro" id="IPR029035">
    <property type="entry name" value="DHS-like_NAD/FAD-binding_dom"/>
</dbReference>
<dbReference type="InterPro" id="IPR012001">
    <property type="entry name" value="Thiamin_PyroP_enz_TPP-bd_dom"/>
</dbReference>
<protein>
    <recommendedName>
        <fullName evidence="10">5-guanidino-2-oxopentanoate decarboxylase</fullName>
    </recommendedName>
</protein>
<feature type="domain" description="Thiamine pyrophosphate enzyme N-terminal TPP-binding" evidence="7">
    <location>
        <begin position="7"/>
        <end position="125"/>
    </location>
</feature>
<dbReference type="InterPro" id="IPR000399">
    <property type="entry name" value="TPP-bd_CS"/>
</dbReference>
<dbReference type="OrthoDB" id="4494979at2"/>
<dbReference type="Pfam" id="PF02775">
    <property type="entry name" value="TPP_enzyme_C"/>
    <property type="match status" value="1"/>
</dbReference>
<gene>
    <name evidence="8" type="ORF">AU381_04425</name>
</gene>
<dbReference type="InterPro" id="IPR029061">
    <property type="entry name" value="THDP-binding"/>
</dbReference>
<keyword evidence="9" id="KW-1185">Reference proteome</keyword>
<dbReference type="EMBL" id="LPUX01000053">
    <property type="protein sequence ID" value="OAP41136.1"/>
    <property type="molecule type" value="Genomic_DNA"/>
</dbReference>
<dbReference type="InterPro" id="IPR011766">
    <property type="entry name" value="TPP_enzyme_TPP-bd"/>
</dbReference>
<feature type="domain" description="Thiamine pyrophosphate enzyme TPP-binding" evidence="6">
    <location>
        <begin position="387"/>
        <end position="527"/>
    </location>
</feature>
<dbReference type="SUPFAM" id="SSF52467">
    <property type="entry name" value="DHS-like NAD/FAD-binding domain"/>
    <property type="match status" value="1"/>
</dbReference>
<dbReference type="InterPro" id="IPR045229">
    <property type="entry name" value="TPP_enz"/>
</dbReference>
<dbReference type="Proteomes" id="UP000094025">
    <property type="component" value="Unassembled WGS sequence"/>
</dbReference>
<comment type="similarity">
    <text evidence="2 4">Belongs to the TPP enzyme family.</text>
</comment>
<dbReference type="Gene3D" id="3.40.50.1220">
    <property type="entry name" value="TPP-binding domain"/>
    <property type="match status" value="1"/>
</dbReference>